<accession>A0A1I4UZS4</accession>
<dbReference type="RefSeq" id="WP_093395570.1">
    <property type="nucleotide sequence ID" value="NZ_FOUU01000007.1"/>
</dbReference>
<evidence type="ECO:0008006" key="3">
    <source>
        <dbReference type="Google" id="ProtNLM"/>
    </source>
</evidence>
<proteinExistence type="predicted"/>
<organism evidence="1 2">
    <name type="scientific">Thermodesulforhabdus norvegica</name>
    <dbReference type="NCBI Taxonomy" id="39841"/>
    <lineage>
        <taxon>Bacteria</taxon>
        <taxon>Pseudomonadati</taxon>
        <taxon>Thermodesulfobacteriota</taxon>
        <taxon>Syntrophobacteria</taxon>
        <taxon>Syntrophobacterales</taxon>
        <taxon>Thermodesulforhabdaceae</taxon>
        <taxon>Thermodesulforhabdus</taxon>
    </lineage>
</organism>
<evidence type="ECO:0000313" key="1">
    <source>
        <dbReference type="EMBL" id="SFM94527.1"/>
    </source>
</evidence>
<dbReference type="STRING" id="39841.SAMN05660836_02067"/>
<gene>
    <name evidence="1" type="ORF">SAMN05660836_02067</name>
</gene>
<keyword evidence="2" id="KW-1185">Reference proteome</keyword>
<reference evidence="1 2" key="1">
    <citation type="submission" date="2016-10" db="EMBL/GenBank/DDBJ databases">
        <authorList>
            <person name="de Groot N.N."/>
        </authorList>
    </citation>
    <scope>NUCLEOTIDE SEQUENCE [LARGE SCALE GENOMIC DNA]</scope>
    <source>
        <strain evidence="1 2">DSM 9990</strain>
    </source>
</reference>
<dbReference type="OrthoDB" id="5751034at2"/>
<dbReference type="AlphaFoldDB" id="A0A1I4UZS4"/>
<protein>
    <recommendedName>
        <fullName evidence="3">DUF4440 domain-containing protein</fullName>
    </recommendedName>
</protein>
<evidence type="ECO:0000313" key="2">
    <source>
        <dbReference type="Proteomes" id="UP000199611"/>
    </source>
</evidence>
<dbReference type="EMBL" id="FOUU01000007">
    <property type="protein sequence ID" value="SFM94527.1"/>
    <property type="molecule type" value="Genomic_DNA"/>
</dbReference>
<name>A0A1I4UZS4_9BACT</name>
<dbReference type="Proteomes" id="UP000199611">
    <property type="component" value="Unassembled WGS sequence"/>
</dbReference>
<dbReference type="PROSITE" id="PS51257">
    <property type="entry name" value="PROKAR_LIPOPROTEIN"/>
    <property type="match status" value="1"/>
</dbReference>
<sequence>MKLRNCVLTVLCLLPVILAGCAGFGVKSQMSSGCYRDIGEAEKKKLLLERVNERWAAMVAQDFSHVYDLFDPFFRARVSKEGYLSMRNVDVDYINPGIKSVEIRGNVARVVIEYEYRVRAVKGKEVSLPARKGTVEEYWLYVGDNWYNQFINYAFGDTFARY</sequence>